<dbReference type="EMBL" id="QEXO01000004">
    <property type="protein sequence ID" value="PWE12946.1"/>
    <property type="molecule type" value="Genomic_DNA"/>
</dbReference>
<dbReference type="NCBIfam" id="TIGR02047">
    <property type="entry name" value="CadR-PbrR"/>
    <property type="match status" value="1"/>
</dbReference>
<dbReference type="GO" id="GO:0003700">
    <property type="term" value="F:DNA-binding transcription factor activity"/>
    <property type="evidence" value="ECO:0007669"/>
    <property type="project" value="InterPro"/>
</dbReference>
<dbReference type="Proteomes" id="UP000245216">
    <property type="component" value="Unassembled WGS sequence"/>
</dbReference>
<dbReference type="GO" id="GO:0003677">
    <property type="term" value="F:DNA binding"/>
    <property type="evidence" value="ECO:0007669"/>
    <property type="project" value="UniProtKB-KW"/>
</dbReference>
<accession>A0A0M7FXX0</accession>
<keyword evidence="6" id="KW-1185">Reference proteome</keyword>
<dbReference type="Gene3D" id="1.10.1660.10">
    <property type="match status" value="1"/>
</dbReference>
<gene>
    <name evidence="3" type="primary">cadR</name>
    <name evidence="3" type="ORF">DF183_13975</name>
    <name evidence="4" type="ORF">M2J83_06665</name>
</gene>
<dbReference type="Proteomes" id="UP001211866">
    <property type="component" value="Chromosome"/>
</dbReference>
<dbReference type="CDD" id="cd04784">
    <property type="entry name" value="HTH_CadR-PbrR"/>
    <property type="match status" value="1"/>
</dbReference>
<dbReference type="RefSeq" id="WP_042487623.1">
    <property type="nucleotide sequence ID" value="NZ_CAXOJJ010000016.1"/>
</dbReference>
<dbReference type="PROSITE" id="PS50937">
    <property type="entry name" value="HTH_MERR_2"/>
    <property type="match status" value="1"/>
</dbReference>
<dbReference type="GO" id="GO:0046872">
    <property type="term" value="F:metal ion binding"/>
    <property type="evidence" value="ECO:0007669"/>
    <property type="project" value="InterPro"/>
</dbReference>
<organism evidence="3 5">
    <name type="scientific">Alcaligenes faecalis</name>
    <dbReference type="NCBI Taxonomy" id="511"/>
    <lineage>
        <taxon>Bacteria</taxon>
        <taxon>Pseudomonadati</taxon>
        <taxon>Pseudomonadota</taxon>
        <taxon>Betaproteobacteria</taxon>
        <taxon>Burkholderiales</taxon>
        <taxon>Alcaligenaceae</taxon>
        <taxon>Alcaligenes</taxon>
    </lineage>
</organism>
<feature type="domain" description="HTH merR-type" evidence="2">
    <location>
        <begin position="1"/>
        <end position="69"/>
    </location>
</feature>
<dbReference type="PRINTS" id="PR00040">
    <property type="entry name" value="HTHMERR"/>
</dbReference>
<evidence type="ECO:0000259" key="2">
    <source>
        <dbReference type="PROSITE" id="PS50937"/>
    </source>
</evidence>
<dbReference type="PANTHER" id="PTHR30204:SF92">
    <property type="entry name" value="HTH-TYPE TRANSCRIPTIONAL REGULATOR ZNTR"/>
    <property type="match status" value="1"/>
</dbReference>
<dbReference type="SUPFAM" id="SSF46955">
    <property type="entry name" value="Putative DNA-binding domain"/>
    <property type="match status" value="1"/>
</dbReference>
<evidence type="ECO:0000256" key="1">
    <source>
        <dbReference type="ARBA" id="ARBA00023125"/>
    </source>
</evidence>
<dbReference type="AlphaFoldDB" id="A0A0M7FXX0"/>
<dbReference type="OrthoDB" id="9808480at2"/>
<reference evidence="4 6" key="3">
    <citation type="submission" date="2022-05" db="EMBL/GenBank/DDBJ databases">
        <title>Complete sequence of strain NY11312.</title>
        <authorList>
            <person name="Zhou D."/>
        </authorList>
    </citation>
    <scope>NUCLEOTIDE SEQUENCE [LARGE SCALE GENOMIC DNA]</scope>
    <source>
        <strain evidence="4 6">NY11312</strain>
    </source>
</reference>
<dbReference type="InterPro" id="IPR011791">
    <property type="entry name" value="CadR-PbrR"/>
</dbReference>
<dbReference type="Pfam" id="PF13411">
    <property type="entry name" value="MerR_1"/>
    <property type="match status" value="1"/>
</dbReference>
<dbReference type="GeneID" id="29369609"/>
<dbReference type="InterPro" id="IPR009061">
    <property type="entry name" value="DNA-bd_dom_put_sf"/>
</dbReference>
<name>A0A0M7FXX0_ALCFA</name>
<dbReference type="InterPro" id="IPR047057">
    <property type="entry name" value="MerR_fam"/>
</dbReference>
<evidence type="ECO:0000313" key="3">
    <source>
        <dbReference type="EMBL" id="PWE12946.1"/>
    </source>
</evidence>
<evidence type="ECO:0000313" key="5">
    <source>
        <dbReference type="Proteomes" id="UP000245216"/>
    </source>
</evidence>
<reference evidence="3 5" key="2">
    <citation type="submission" date="2018-05" db="EMBL/GenBank/DDBJ databases">
        <authorList>
            <person name="Lanie J.A."/>
            <person name="Ng W.-L."/>
            <person name="Kazmierczak K.M."/>
            <person name="Andrzejewski T.M."/>
            <person name="Davidsen T.M."/>
            <person name="Wayne K.J."/>
            <person name="Tettelin H."/>
            <person name="Glass J.I."/>
            <person name="Rusch D."/>
            <person name="Podicherti R."/>
            <person name="Tsui H.-C.T."/>
            <person name="Winkler M.E."/>
        </authorList>
    </citation>
    <scope>NUCLEOTIDE SEQUENCE [LARGE SCALE GENOMIC DNA]</scope>
    <source>
        <strain evidence="3 5">YBY</strain>
    </source>
</reference>
<keyword evidence="1" id="KW-0238">DNA-binding</keyword>
<dbReference type="STRING" id="511.UZ73_15350"/>
<dbReference type="SMR" id="A0A0M7FXX0"/>
<dbReference type="GO" id="GO:0045893">
    <property type="term" value="P:positive regulation of DNA-templated transcription"/>
    <property type="evidence" value="ECO:0007669"/>
    <property type="project" value="InterPro"/>
</dbReference>
<dbReference type="EMBL" id="CP096916">
    <property type="protein sequence ID" value="WBM39485.1"/>
    <property type="molecule type" value="Genomic_DNA"/>
</dbReference>
<dbReference type="PANTHER" id="PTHR30204">
    <property type="entry name" value="REDOX-CYCLING DRUG-SENSING TRANSCRIPTIONAL ACTIVATOR SOXR"/>
    <property type="match status" value="1"/>
</dbReference>
<dbReference type="SMART" id="SM00422">
    <property type="entry name" value="HTH_MERR"/>
    <property type="match status" value="1"/>
</dbReference>
<dbReference type="InterPro" id="IPR000551">
    <property type="entry name" value="MerR-type_HTH_dom"/>
</dbReference>
<protein>
    <submittedName>
        <fullName evidence="3">Cd(II)/Pb(II)-responsive transcriptional regulator</fullName>
    </submittedName>
</protein>
<dbReference type="KEGG" id="afa:UZ73_15350"/>
<reference evidence="3 5" key="1">
    <citation type="submission" date="2018-05" db="EMBL/GenBank/DDBJ databases">
        <title>Genome Sequence of an Efficient Indole-Degrading Bacterium, Alcaligenes sp.YBY.</title>
        <authorList>
            <person name="Yang B."/>
        </authorList>
    </citation>
    <scope>NUCLEOTIDE SEQUENCE [LARGE SCALE GENOMIC DNA]</scope>
    <source>
        <strain evidence="3 5">YBY</strain>
    </source>
</reference>
<evidence type="ECO:0000313" key="4">
    <source>
        <dbReference type="EMBL" id="WBM39485.1"/>
    </source>
</evidence>
<evidence type="ECO:0000313" key="6">
    <source>
        <dbReference type="Proteomes" id="UP001211866"/>
    </source>
</evidence>
<accession>A0A0S2JUH0</accession>
<proteinExistence type="predicted"/>
<sequence>MKIGELAEKSHCNTETIRYYEKVGLLPEPERSEGNYRLYRNIHLERLRFIRNCRSLDMTHEEIRGLLAFMDGPAQDCAPVNDLLDEHIEHVAVRIAELEHLQKQLIELRHRCGQAGGLEHCGILQGLVNMEPDQVPAPSTHLG</sequence>